<dbReference type="EMBL" id="FTNM01000001">
    <property type="protein sequence ID" value="SIQ52166.1"/>
    <property type="molecule type" value="Genomic_DNA"/>
</dbReference>
<keyword evidence="1" id="KW-0732">Signal</keyword>
<dbReference type="SUPFAM" id="SSF56925">
    <property type="entry name" value="OMPA-like"/>
    <property type="match status" value="1"/>
</dbReference>
<dbReference type="STRING" id="1077936.SAMN05421545_0303"/>
<gene>
    <name evidence="2" type="ORF">SAMN05421545_0303</name>
</gene>
<dbReference type="RefSeq" id="WP_143731799.1">
    <property type="nucleotide sequence ID" value="NZ_FTNM01000001.1"/>
</dbReference>
<dbReference type="AlphaFoldDB" id="A0A1N6TGB5"/>
<dbReference type="InterPro" id="IPR011250">
    <property type="entry name" value="OMP/PagP_B-barrel"/>
</dbReference>
<name>A0A1N6TGB5_9BACT</name>
<feature type="signal peptide" evidence="1">
    <location>
        <begin position="1"/>
        <end position="25"/>
    </location>
</feature>
<protein>
    <recommendedName>
        <fullName evidence="4">Outer membrane protein beta-barrel domain-containing protein</fullName>
    </recommendedName>
</protein>
<evidence type="ECO:0008006" key="4">
    <source>
        <dbReference type="Google" id="ProtNLM"/>
    </source>
</evidence>
<feature type="chain" id="PRO_5011958364" description="Outer membrane protein beta-barrel domain-containing protein" evidence="1">
    <location>
        <begin position="26"/>
        <end position="370"/>
    </location>
</feature>
<keyword evidence="3" id="KW-1185">Reference proteome</keyword>
<proteinExistence type="predicted"/>
<organism evidence="2 3">
    <name type="scientific">Pontibacter lucknowensis</name>
    <dbReference type="NCBI Taxonomy" id="1077936"/>
    <lineage>
        <taxon>Bacteria</taxon>
        <taxon>Pseudomonadati</taxon>
        <taxon>Bacteroidota</taxon>
        <taxon>Cytophagia</taxon>
        <taxon>Cytophagales</taxon>
        <taxon>Hymenobacteraceae</taxon>
        <taxon>Pontibacter</taxon>
    </lineage>
</organism>
<dbReference type="Proteomes" id="UP000185924">
    <property type="component" value="Unassembled WGS sequence"/>
</dbReference>
<dbReference type="OrthoDB" id="847265at2"/>
<accession>A0A1N6TGB5</accession>
<sequence>MNSKISCFTFSMLFVLLLGWSSSRAQSRGYIVQGDTVYTDGYIQFDPRKPFQVGYQKSKKSLLETYAAGALTEFGYSDSTKFVARKVTYFGEMRHVFLKTITGGELNLYAIRGENGKQYYFEKNDLTQLTKENLQTNLSQHAANSTFWQRQLPRVRLSEQSLRYYTRNINKGRNARMSMFSFGGIASFNRSTIQIKTEAFPENGFGDYSMTSENVEAGAFVEAPVWDFNNLSIISQLSYGKMDFATALISTSLDQHMKLTLDFLRLSVIPRYYFNGNKVSFYAEGGAELLYAVKQSNKLLEAKHKSNSTSLHEYEDIFRLQKANFGVMAGVGLQYFYLPKNYVSLGLSTGHVFAENYSINNLSTTIRFNL</sequence>
<evidence type="ECO:0000313" key="3">
    <source>
        <dbReference type="Proteomes" id="UP000185924"/>
    </source>
</evidence>
<evidence type="ECO:0000313" key="2">
    <source>
        <dbReference type="EMBL" id="SIQ52166.1"/>
    </source>
</evidence>
<evidence type="ECO:0000256" key="1">
    <source>
        <dbReference type="SAM" id="SignalP"/>
    </source>
</evidence>
<reference evidence="3" key="1">
    <citation type="submission" date="2017-01" db="EMBL/GenBank/DDBJ databases">
        <authorList>
            <person name="Varghese N."/>
            <person name="Submissions S."/>
        </authorList>
    </citation>
    <scope>NUCLEOTIDE SEQUENCE [LARGE SCALE GENOMIC DNA]</scope>
    <source>
        <strain evidence="3">DM9</strain>
    </source>
</reference>